<keyword evidence="4" id="KW-0597">Phosphoprotein</keyword>
<dbReference type="GO" id="GO:0005634">
    <property type="term" value="C:nucleus"/>
    <property type="evidence" value="ECO:0007669"/>
    <property type="project" value="UniProtKB-SubCell"/>
</dbReference>
<evidence type="ECO:0000256" key="10">
    <source>
        <dbReference type="ARBA" id="ARBA00022840"/>
    </source>
</evidence>
<dbReference type="GO" id="GO:0000086">
    <property type="term" value="P:G2/M transition of mitotic cell cycle"/>
    <property type="evidence" value="ECO:0007669"/>
    <property type="project" value="TreeGrafter"/>
</dbReference>
<feature type="domain" description="Protein kinase" evidence="18">
    <location>
        <begin position="14"/>
        <end position="298"/>
    </location>
</feature>
<dbReference type="Proteomes" id="UP000025227">
    <property type="component" value="Unplaced"/>
</dbReference>
<protein>
    <submittedName>
        <fullName evidence="20">Protein kinase domain-containing protein</fullName>
    </submittedName>
</protein>
<evidence type="ECO:0000256" key="12">
    <source>
        <dbReference type="ARBA" id="ARBA00023306"/>
    </source>
</evidence>
<dbReference type="InterPro" id="IPR050108">
    <property type="entry name" value="CDK"/>
</dbReference>
<dbReference type="GO" id="GO:0008353">
    <property type="term" value="F:RNA polymerase II CTD heptapeptide repeat kinase activity"/>
    <property type="evidence" value="ECO:0007669"/>
    <property type="project" value="UniProtKB-EC"/>
</dbReference>
<keyword evidence="7 16" id="KW-0547">Nucleotide-binding</keyword>
<dbReference type="SUPFAM" id="SSF56112">
    <property type="entry name" value="Protein kinase-like (PK-like)"/>
    <property type="match status" value="1"/>
</dbReference>
<dbReference type="WBParaSite" id="HCON_00104170-00001">
    <property type="protein sequence ID" value="HCON_00104170-00001"/>
    <property type="gene ID" value="HCON_00104170"/>
</dbReference>
<keyword evidence="6" id="KW-0808">Transferase</keyword>
<keyword evidence="8" id="KW-0498">Mitosis</keyword>
<evidence type="ECO:0000256" key="17">
    <source>
        <dbReference type="RuleBase" id="RU000304"/>
    </source>
</evidence>
<dbReference type="PANTHER" id="PTHR24056">
    <property type="entry name" value="CELL DIVISION PROTEIN KINASE"/>
    <property type="match status" value="1"/>
</dbReference>
<dbReference type="InterPro" id="IPR008271">
    <property type="entry name" value="Ser/Thr_kinase_AS"/>
</dbReference>
<dbReference type="GO" id="GO:0051446">
    <property type="term" value="P:positive regulation of meiotic cell cycle"/>
    <property type="evidence" value="ECO:0007669"/>
    <property type="project" value="UniProtKB-ARBA"/>
</dbReference>
<comment type="catalytic activity">
    <reaction evidence="15">
        <text>[DNA-directed RNA polymerase] + ATP = phospho-[DNA-directed RNA polymerase] + ADP + H(+)</text>
        <dbReference type="Rhea" id="RHEA:10216"/>
        <dbReference type="Rhea" id="RHEA-COMP:11321"/>
        <dbReference type="Rhea" id="RHEA-COMP:11322"/>
        <dbReference type="ChEBI" id="CHEBI:15378"/>
        <dbReference type="ChEBI" id="CHEBI:30616"/>
        <dbReference type="ChEBI" id="CHEBI:43176"/>
        <dbReference type="ChEBI" id="CHEBI:68546"/>
        <dbReference type="ChEBI" id="CHEBI:456216"/>
        <dbReference type="EC" id="2.7.11.23"/>
    </reaction>
</comment>
<keyword evidence="11" id="KW-0539">Nucleus</keyword>
<comment type="catalytic activity">
    <reaction evidence="14">
        <text>L-seryl-[protein] + ATP = O-phospho-L-seryl-[protein] + ADP + H(+)</text>
        <dbReference type="Rhea" id="RHEA:17989"/>
        <dbReference type="Rhea" id="RHEA-COMP:9863"/>
        <dbReference type="Rhea" id="RHEA-COMP:11604"/>
        <dbReference type="ChEBI" id="CHEBI:15378"/>
        <dbReference type="ChEBI" id="CHEBI:29999"/>
        <dbReference type="ChEBI" id="CHEBI:30616"/>
        <dbReference type="ChEBI" id="CHEBI:83421"/>
        <dbReference type="ChEBI" id="CHEBI:456216"/>
        <dbReference type="EC" id="2.7.11.22"/>
    </reaction>
</comment>
<dbReference type="PROSITE" id="PS50011">
    <property type="entry name" value="PROTEIN_KINASE_DOM"/>
    <property type="match status" value="1"/>
</dbReference>
<dbReference type="GO" id="GO:0004693">
    <property type="term" value="F:cyclin-dependent protein serine/threonine kinase activity"/>
    <property type="evidence" value="ECO:0007669"/>
    <property type="project" value="UniProtKB-EC"/>
</dbReference>
<keyword evidence="12" id="KW-0131">Cell cycle</keyword>
<evidence type="ECO:0000256" key="15">
    <source>
        <dbReference type="ARBA" id="ARBA00049280"/>
    </source>
</evidence>
<dbReference type="OrthoDB" id="1732493at2759"/>
<sequence length="318" mass="36879">MAKKININVNLEDYTKLDKIGEGTYGVVYKAQHKETNQLVAIKKIRLEFEDEGIPATAIREISMLQELANPNIVEFIGISLQESRLYLFFEFIMMDLKKYLDQIPSEEYLPKKTVQRFAFQICQAMCFMHQRRVLHRDMKPQNLLVDEKGVIKVADFGLSRSINIPVRIYTHEIVTLWYRSPEILLGAQRYAAAVDVWAIGCILAEIVLKTSLFKSDSEIDQLFQIFRLLGTPTEKQWHGVMKMPEFKTRFPKWTKNQLEEKLKPYCDANLIHLIQAMLKYDPALRISMKGALNHSYFNDIDTSDIPAGNYRGEIYGS</sequence>
<dbReference type="Gene3D" id="1.10.510.10">
    <property type="entry name" value="Transferase(Phosphotransferase) domain 1"/>
    <property type="match status" value="1"/>
</dbReference>
<evidence type="ECO:0000256" key="4">
    <source>
        <dbReference type="ARBA" id="ARBA00022553"/>
    </source>
</evidence>
<dbReference type="InterPro" id="IPR011009">
    <property type="entry name" value="Kinase-like_dom_sf"/>
</dbReference>
<evidence type="ECO:0000256" key="11">
    <source>
        <dbReference type="ARBA" id="ARBA00023242"/>
    </source>
</evidence>
<keyword evidence="10 16" id="KW-0067">ATP-binding</keyword>
<dbReference type="InterPro" id="IPR017441">
    <property type="entry name" value="Protein_kinase_ATP_BS"/>
</dbReference>
<evidence type="ECO:0000313" key="19">
    <source>
        <dbReference type="Proteomes" id="UP000025227"/>
    </source>
</evidence>
<organism evidence="19 20">
    <name type="scientific">Haemonchus contortus</name>
    <name type="common">Barber pole worm</name>
    <dbReference type="NCBI Taxonomy" id="6289"/>
    <lineage>
        <taxon>Eukaryota</taxon>
        <taxon>Metazoa</taxon>
        <taxon>Ecdysozoa</taxon>
        <taxon>Nematoda</taxon>
        <taxon>Chromadorea</taxon>
        <taxon>Rhabditida</taxon>
        <taxon>Rhabditina</taxon>
        <taxon>Rhabditomorpha</taxon>
        <taxon>Strongyloidea</taxon>
        <taxon>Trichostrongylidae</taxon>
        <taxon>Haemonchus</taxon>
    </lineage>
</organism>
<keyword evidence="5" id="KW-0132">Cell division</keyword>
<evidence type="ECO:0000256" key="14">
    <source>
        <dbReference type="ARBA" id="ARBA00048367"/>
    </source>
</evidence>
<dbReference type="GO" id="GO:0005524">
    <property type="term" value="F:ATP binding"/>
    <property type="evidence" value="ECO:0007669"/>
    <property type="project" value="UniProtKB-UniRule"/>
</dbReference>
<dbReference type="FunFam" id="1.10.510.10:FF:000706">
    <property type="entry name" value="Cyclin-dependent kinase 1"/>
    <property type="match status" value="1"/>
</dbReference>
<dbReference type="GO" id="GO:0051301">
    <property type="term" value="P:cell division"/>
    <property type="evidence" value="ECO:0007669"/>
    <property type="project" value="UniProtKB-KW"/>
</dbReference>
<dbReference type="SMART" id="SM00220">
    <property type="entry name" value="S_TKc"/>
    <property type="match status" value="1"/>
</dbReference>
<comment type="catalytic activity">
    <reaction evidence="13">
        <text>L-threonyl-[protein] + ATP = O-phospho-L-threonyl-[protein] + ADP + H(+)</text>
        <dbReference type="Rhea" id="RHEA:46608"/>
        <dbReference type="Rhea" id="RHEA-COMP:11060"/>
        <dbReference type="Rhea" id="RHEA-COMP:11605"/>
        <dbReference type="ChEBI" id="CHEBI:15378"/>
        <dbReference type="ChEBI" id="CHEBI:30013"/>
        <dbReference type="ChEBI" id="CHEBI:30616"/>
        <dbReference type="ChEBI" id="CHEBI:61977"/>
        <dbReference type="ChEBI" id="CHEBI:456216"/>
        <dbReference type="EC" id="2.7.11.22"/>
    </reaction>
</comment>
<dbReference type="InterPro" id="IPR000719">
    <property type="entry name" value="Prot_kinase_dom"/>
</dbReference>
<evidence type="ECO:0000256" key="3">
    <source>
        <dbReference type="ARBA" id="ARBA00022527"/>
    </source>
</evidence>
<evidence type="ECO:0000256" key="16">
    <source>
        <dbReference type="PROSITE-ProRule" id="PRU10141"/>
    </source>
</evidence>
<dbReference type="AlphaFoldDB" id="A0A7I4YIG7"/>
<dbReference type="GO" id="GO:0007095">
    <property type="term" value="P:mitotic G2 DNA damage checkpoint signaling"/>
    <property type="evidence" value="ECO:0007669"/>
    <property type="project" value="TreeGrafter"/>
</dbReference>
<dbReference type="PANTHER" id="PTHR24056:SF334">
    <property type="entry name" value="CYCLIN-DEPENDENT KINASE 1"/>
    <property type="match status" value="1"/>
</dbReference>
<name>A0A7I4YIG7_HAECO</name>
<keyword evidence="9" id="KW-0418">Kinase</keyword>
<dbReference type="PROSITE" id="PS00107">
    <property type="entry name" value="PROTEIN_KINASE_ATP"/>
    <property type="match status" value="1"/>
</dbReference>
<reference evidence="20" key="1">
    <citation type="submission" date="2020-12" db="UniProtKB">
        <authorList>
            <consortium name="WormBaseParasite"/>
        </authorList>
    </citation>
    <scope>IDENTIFICATION</scope>
    <source>
        <strain evidence="20">MHco3</strain>
    </source>
</reference>
<evidence type="ECO:0000256" key="6">
    <source>
        <dbReference type="ARBA" id="ARBA00022679"/>
    </source>
</evidence>
<evidence type="ECO:0000256" key="8">
    <source>
        <dbReference type="ARBA" id="ARBA00022776"/>
    </source>
</evidence>
<dbReference type="FunFam" id="3.30.200.20:FF:000375">
    <property type="entry name" value="Cell division related protein kinase 2"/>
    <property type="match status" value="1"/>
</dbReference>
<comment type="similarity">
    <text evidence="2">Belongs to the protein kinase superfamily. CMGC Ser/Thr protein kinase family. CDC2/CDKX subfamily.</text>
</comment>
<accession>A0A7I4YIG7</accession>
<evidence type="ECO:0000256" key="9">
    <source>
        <dbReference type="ARBA" id="ARBA00022777"/>
    </source>
</evidence>
<evidence type="ECO:0000256" key="1">
    <source>
        <dbReference type="ARBA" id="ARBA00004123"/>
    </source>
</evidence>
<dbReference type="PROSITE" id="PS00108">
    <property type="entry name" value="PROTEIN_KINASE_ST"/>
    <property type="match status" value="1"/>
</dbReference>
<evidence type="ECO:0000256" key="7">
    <source>
        <dbReference type="ARBA" id="ARBA00022741"/>
    </source>
</evidence>
<dbReference type="Pfam" id="PF00069">
    <property type="entry name" value="Pkinase"/>
    <property type="match status" value="1"/>
</dbReference>
<evidence type="ECO:0000256" key="5">
    <source>
        <dbReference type="ARBA" id="ARBA00022618"/>
    </source>
</evidence>
<dbReference type="Gene3D" id="3.30.200.20">
    <property type="entry name" value="Phosphorylase Kinase, domain 1"/>
    <property type="match status" value="1"/>
</dbReference>
<dbReference type="GO" id="GO:0090068">
    <property type="term" value="P:positive regulation of cell cycle process"/>
    <property type="evidence" value="ECO:0007669"/>
    <property type="project" value="UniProtKB-ARBA"/>
</dbReference>
<keyword evidence="3 17" id="KW-0723">Serine/threonine-protein kinase</keyword>
<feature type="binding site" evidence="16">
    <location>
        <position position="44"/>
    </location>
    <ligand>
        <name>ATP</name>
        <dbReference type="ChEBI" id="CHEBI:30616"/>
    </ligand>
</feature>
<keyword evidence="19" id="KW-1185">Reference proteome</keyword>
<evidence type="ECO:0000256" key="2">
    <source>
        <dbReference type="ARBA" id="ARBA00006485"/>
    </source>
</evidence>
<evidence type="ECO:0000259" key="18">
    <source>
        <dbReference type="PROSITE" id="PS50011"/>
    </source>
</evidence>
<evidence type="ECO:0000256" key="13">
    <source>
        <dbReference type="ARBA" id="ARBA00047811"/>
    </source>
</evidence>
<dbReference type="OMA" id="FEMSVQT"/>
<proteinExistence type="inferred from homology"/>
<comment type="subcellular location">
    <subcellularLocation>
        <location evidence="1">Nucleus</location>
    </subcellularLocation>
</comment>
<evidence type="ECO:0000313" key="20">
    <source>
        <dbReference type="WBParaSite" id="HCON_00104170-00001"/>
    </source>
</evidence>